<dbReference type="Pfam" id="PF14060">
    <property type="entry name" value="DUF4252"/>
    <property type="match status" value="1"/>
</dbReference>
<name>A0A1W2CLQ7_9FLAO</name>
<reference evidence="2 3" key="1">
    <citation type="submission" date="2017-04" db="EMBL/GenBank/DDBJ databases">
        <authorList>
            <person name="Afonso C.L."/>
            <person name="Miller P.J."/>
            <person name="Scott M.A."/>
            <person name="Spackman E."/>
            <person name="Goraichik I."/>
            <person name="Dimitrov K.M."/>
            <person name="Suarez D.L."/>
            <person name="Swayne D.E."/>
        </authorList>
    </citation>
    <scope>NUCLEOTIDE SEQUENCE [LARGE SCALE GENOMIC DNA]</scope>
    <source>
        <strain evidence="2 3">DSM 21164</strain>
    </source>
</reference>
<protein>
    <recommendedName>
        <fullName evidence="4">DUF4252 domain-containing protein</fullName>
    </recommendedName>
</protein>
<feature type="signal peptide" evidence="1">
    <location>
        <begin position="1"/>
        <end position="25"/>
    </location>
</feature>
<dbReference type="AlphaFoldDB" id="A0A1W2CLQ7"/>
<dbReference type="STRING" id="504486.SAMN05660703_3054"/>
<accession>A0A1W2CLQ7</accession>
<dbReference type="PROSITE" id="PS51257">
    <property type="entry name" value="PROKAR_LIPOPROTEIN"/>
    <property type="match status" value="1"/>
</dbReference>
<dbReference type="RefSeq" id="WP_084063020.1">
    <property type="nucleotide sequence ID" value="NZ_FWXO01000007.1"/>
</dbReference>
<dbReference type="InterPro" id="IPR025348">
    <property type="entry name" value="DUF4252"/>
</dbReference>
<proteinExistence type="predicted"/>
<feature type="chain" id="PRO_5012822828" description="DUF4252 domain-containing protein" evidence="1">
    <location>
        <begin position="26"/>
        <end position="179"/>
    </location>
</feature>
<evidence type="ECO:0000313" key="3">
    <source>
        <dbReference type="Proteomes" id="UP000192360"/>
    </source>
</evidence>
<dbReference type="OrthoDB" id="1143555at2"/>
<gene>
    <name evidence="2" type="ORF">SAMN05660703_3054</name>
</gene>
<keyword evidence="3" id="KW-1185">Reference proteome</keyword>
<dbReference type="EMBL" id="FWXO01000007">
    <property type="protein sequence ID" value="SMC86153.1"/>
    <property type="molecule type" value="Genomic_DNA"/>
</dbReference>
<dbReference type="Proteomes" id="UP000192360">
    <property type="component" value="Unassembled WGS sequence"/>
</dbReference>
<sequence>MKKLKYSLLLVVTLLFLGCSSTQSLQEYYVDNAENPNFISFDLPASLLNLENVDLTADQKKAYSTLKKLNVLAFKKTMTNVAEYTNEKAKVKAILKNDKYEELMKLNTPYGKGSIQFLGEDDAIDEVIIYGDNQDKGFMLVRVLGDDMNPANLMQLMQALEKSNVDGKQLEGLMGFFKG</sequence>
<evidence type="ECO:0000256" key="1">
    <source>
        <dbReference type="SAM" id="SignalP"/>
    </source>
</evidence>
<keyword evidence="1" id="KW-0732">Signal</keyword>
<evidence type="ECO:0008006" key="4">
    <source>
        <dbReference type="Google" id="ProtNLM"/>
    </source>
</evidence>
<evidence type="ECO:0000313" key="2">
    <source>
        <dbReference type="EMBL" id="SMC86153.1"/>
    </source>
</evidence>
<organism evidence="2 3">
    <name type="scientific">Cellulophaga tyrosinoxydans</name>
    <dbReference type="NCBI Taxonomy" id="504486"/>
    <lineage>
        <taxon>Bacteria</taxon>
        <taxon>Pseudomonadati</taxon>
        <taxon>Bacteroidota</taxon>
        <taxon>Flavobacteriia</taxon>
        <taxon>Flavobacteriales</taxon>
        <taxon>Flavobacteriaceae</taxon>
        <taxon>Cellulophaga</taxon>
    </lineage>
</organism>